<evidence type="ECO:0000313" key="6">
    <source>
        <dbReference type="EMBL" id="CAF3752444.1"/>
    </source>
</evidence>
<comment type="subcellular location">
    <subcellularLocation>
        <location evidence="1">Membrane</location>
    </subcellularLocation>
</comment>
<evidence type="ECO:0000256" key="4">
    <source>
        <dbReference type="ARBA" id="ARBA00023136"/>
    </source>
</evidence>
<dbReference type="SUPFAM" id="SSF161084">
    <property type="entry name" value="MAPEG domain-like"/>
    <property type="match status" value="1"/>
</dbReference>
<evidence type="ECO:0000313" key="8">
    <source>
        <dbReference type="Proteomes" id="UP000663881"/>
    </source>
</evidence>
<dbReference type="AlphaFoldDB" id="A0A820CBU1"/>
<accession>A0A820CBU1</accession>
<protein>
    <recommendedName>
        <fullName evidence="9">Transmembrane protein</fullName>
    </recommendedName>
</protein>
<evidence type="ECO:0000256" key="3">
    <source>
        <dbReference type="ARBA" id="ARBA00022989"/>
    </source>
</evidence>
<organism evidence="7 8">
    <name type="scientific">Adineta steineri</name>
    <dbReference type="NCBI Taxonomy" id="433720"/>
    <lineage>
        <taxon>Eukaryota</taxon>
        <taxon>Metazoa</taxon>
        <taxon>Spiralia</taxon>
        <taxon>Gnathifera</taxon>
        <taxon>Rotifera</taxon>
        <taxon>Eurotatoria</taxon>
        <taxon>Bdelloidea</taxon>
        <taxon>Adinetida</taxon>
        <taxon>Adinetidae</taxon>
        <taxon>Adineta</taxon>
    </lineage>
</organism>
<evidence type="ECO:0000256" key="2">
    <source>
        <dbReference type="ARBA" id="ARBA00022692"/>
    </source>
</evidence>
<dbReference type="EMBL" id="CAJOAY010009828">
    <property type="protein sequence ID" value="CAF4211345.1"/>
    <property type="molecule type" value="Genomic_DNA"/>
</dbReference>
<reference evidence="7" key="1">
    <citation type="submission" date="2021-02" db="EMBL/GenBank/DDBJ databases">
        <authorList>
            <person name="Nowell W R."/>
        </authorList>
    </citation>
    <scope>NUCLEOTIDE SEQUENCE</scope>
</reference>
<dbReference type="PANTHER" id="PTHR31004:SF1">
    <property type="entry name" value="TRANSMEMBRANE PROTEIN 79"/>
    <property type="match status" value="1"/>
</dbReference>
<keyword evidence="3 5" id="KW-1133">Transmembrane helix</keyword>
<evidence type="ECO:0000256" key="5">
    <source>
        <dbReference type="SAM" id="Phobius"/>
    </source>
</evidence>
<feature type="transmembrane region" description="Helical" evidence="5">
    <location>
        <begin position="164"/>
        <end position="186"/>
    </location>
</feature>
<keyword evidence="2 5" id="KW-0812">Transmembrane</keyword>
<evidence type="ECO:0000256" key="1">
    <source>
        <dbReference type="ARBA" id="ARBA00004370"/>
    </source>
</evidence>
<keyword evidence="4 5" id="KW-0472">Membrane</keyword>
<dbReference type="InterPro" id="IPR001129">
    <property type="entry name" value="Membr-assoc_MAPEG"/>
</dbReference>
<comment type="caution">
    <text evidence="7">The sequence shown here is derived from an EMBL/GenBank/DDBJ whole genome shotgun (WGS) entry which is preliminary data.</text>
</comment>
<feature type="transmembrane region" description="Helical" evidence="5">
    <location>
        <begin position="21"/>
        <end position="40"/>
    </location>
</feature>
<evidence type="ECO:0008006" key="9">
    <source>
        <dbReference type="Google" id="ProtNLM"/>
    </source>
</evidence>
<dbReference type="EMBL" id="CAJOAZ010001027">
    <property type="protein sequence ID" value="CAF3752444.1"/>
    <property type="molecule type" value="Genomic_DNA"/>
</dbReference>
<dbReference type="GO" id="GO:0045055">
    <property type="term" value="P:regulated exocytosis"/>
    <property type="evidence" value="ECO:0007669"/>
    <property type="project" value="TreeGrafter"/>
</dbReference>
<dbReference type="Gene3D" id="1.20.120.550">
    <property type="entry name" value="Membrane associated eicosanoid/glutathione metabolism-like domain"/>
    <property type="match status" value="1"/>
</dbReference>
<evidence type="ECO:0000313" key="7">
    <source>
        <dbReference type="EMBL" id="CAF4211345.1"/>
    </source>
</evidence>
<dbReference type="GO" id="GO:0032588">
    <property type="term" value="C:trans-Golgi network membrane"/>
    <property type="evidence" value="ECO:0007669"/>
    <property type="project" value="TreeGrafter"/>
</dbReference>
<dbReference type="Proteomes" id="UP000663881">
    <property type="component" value="Unassembled WGS sequence"/>
</dbReference>
<proteinExistence type="predicted"/>
<feature type="transmembrane region" description="Helical" evidence="5">
    <location>
        <begin position="60"/>
        <end position="84"/>
    </location>
</feature>
<dbReference type="InterPro" id="IPR023352">
    <property type="entry name" value="MAPEG-like_dom_sf"/>
</dbReference>
<name>A0A820CBU1_9BILA</name>
<dbReference type="Pfam" id="PF01124">
    <property type="entry name" value="MAPEG"/>
    <property type="match status" value="1"/>
</dbReference>
<dbReference type="Proteomes" id="UP000663844">
    <property type="component" value="Unassembled WGS sequence"/>
</dbReference>
<dbReference type="PANTHER" id="PTHR31004">
    <property type="entry name" value="TRANSMEMBRANE PROTEIN 79"/>
    <property type="match status" value="1"/>
</dbReference>
<gene>
    <name evidence="7" type="ORF">OKA104_LOCUS41535</name>
    <name evidence="6" type="ORF">OXD698_LOCUS15534</name>
</gene>
<sequence>MTSEAETKQKVELRKSQRKNIPLMILSIIITTSVLTFTLFDQLPWTITIDNNIKTVSLENRLIFTIQLLFIDCFPLVFSIFAVIHRRVTTIALNPLDPKGQILVEQRQRILQNTLEQLIIKLILSLTLCTMIQPNELTLLPAFTILFVIGRFSFAFGYPKYRSFGFLMNLTSTIFVFILISHRLFIQGTLLQYTSKIYNQVQQPIRKEDQLIECRINTKS</sequence>
<dbReference type="GO" id="GO:0005765">
    <property type="term" value="C:lysosomal membrane"/>
    <property type="evidence" value="ECO:0007669"/>
    <property type="project" value="TreeGrafter"/>
</dbReference>
<feature type="transmembrane region" description="Helical" evidence="5">
    <location>
        <begin position="137"/>
        <end position="158"/>
    </location>
</feature>